<gene>
    <name evidence="3" type="ORF">OXX778_LOCUS11280</name>
</gene>
<organism evidence="3 4">
    <name type="scientific">Brachionus calyciflorus</name>
    <dbReference type="NCBI Taxonomy" id="104777"/>
    <lineage>
        <taxon>Eukaryota</taxon>
        <taxon>Metazoa</taxon>
        <taxon>Spiralia</taxon>
        <taxon>Gnathifera</taxon>
        <taxon>Rotifera</taxon>
        <taxon>Eurotatoria</taxon>
        <taxon>Monogononta</taxon>
        <taxon>Pseudotrocha</taxon>
        <taxon>Ploima</taxon>
        <taxon>Brachionidae</taxon>
        <taxon>Brachionus</taxon>
    </lineage>
</organism>
<name>A0A813ZH07_9BILA</name>
<dbReference type="AlphaFoldDB" id="A0A813ZH07"/>
<feature type="domain" description="Snake toxin/toxin-like" evidence="2">
    <location>
        <begin position="21"/>
        <end position="90"/>
    </location>
</feature>
<sequence length="164" mass="17841">MKFLITSALVFACLICDSMSLLCYECSNCGNSLGIVTNCTNSDANCSITLATAFDHYDYVDYTTVSKSCLSNCTQKSFSFSGVTGEISCSLVLSCLICDSMSLQCYTCSNCGNSLGNVTNCTNLDANCSVTQQFLKVVHRFVLKILFHLWVKRLAVVQIFAALT</sequence>
<feature type="chain" id="PRO_5032671228" description="Snake toxin/toxin-like domain-containing protein" evidence="1">
    <location>
        <begin position="21"/>
        <end position="164"/>
    </location>
</feature>
<protein>
    <recommendedName>
        <fullName evidence="2">Snake toxin/toxin-like domain-containing protein</fullName>
    </recommendedName>
</protein>
<evidence type="ECO:0000256" key="1">
    <source>
        <dbReference type="SAM" id="SignalP"/>
    </source>
</evidence>
<feature type="signal peptide" evidence="1">
    <location>
        <begin position="1"/>
        <end position="20"/>
    </location>
</feature>
<accession>A0A813ZH07</accession>
<dbReference type="OrthoDB" id="10002433at2759"/>
<dbReference type="EMBL" id="CAJNOC010001888">
    <property type="protein sequence ID" value="CAF0898567.1"/>
    <property type="molecule type" value="Genomic_DNA"/>
</dbReference>
<dbReference type="Proteomes" id="UP000663879">
    <property type="component" value="Unassembled WGS sequence"/>
</dbReference>
<proteinExistence type="predicted"/>
<evidence type="ECO:0000313" key="4">
    <source>
        <dbReference type="Proteomes" id="UP000663879"/>
    </source>
</evidence>
<keyword evidence="4" id="KW-1185">Reference proteome</keyword>
<comment type="caution">
    <text evidence="3">The sequence shown here is derived from an EMBL/GenBank/DDBJ whole genome shotgun (WGS) entry which is preliminary data.</text>
</comment>
<keyword evidence="1" id="KW-0732">Signal</keyword>
<evidence type="ECO:0000313" key="3">
    <source>
        <dbReference type="EMBL" id="CAF0898567.1"/>
    </source>
</evidence>
<dbReference type="InterPro" id="IPR035076">
    <property type="entry name" value="Toxin/TOLIP"/>
</dbReference>
<reference evidence="3" key="1">
    <citation type="submission" date="2021-02" db="EMBL/GenBank/DDBJ databases">
        <authorList>
            <person name="Nowell W R."/>
        </authorList>
    </citation>
    <scope>NUCLEOTIDE SEQUENCE</scope>
    <source>
        <strain evidence="3">Ploen Becks lab</strain>
    </source>
</reference>
<dbReference type="Pfam" id="PF00087">
    <property type="entry name" value="Toxin_TOLIP"/>
    <property type="match status" value="1"/>
</dbReference>
<evidence type="ECO:0000259" key="2">
    <source>
        <dbReference type="Pfam" id="PF00087"/>
    </source>
</evidence>